<proteinExistence type="predicted"/>
<evidence type="ECO:0008006" key="3">
    <source>
        <dbReference type="Google" id="ProtNLM"/>
    </source>
</evidence>
<organism evidence="1 2">
    <name type="scientific">Collinsella aerofaciens (strain ATCC 25986 / DSM 3979 / JCM 10188 / KCTC 3647 / NCTC 11838 / VPI 1003)</name>
    <dbReference type="NCBI Taxonomy" id="411903"/>
    <lineage>
        <taxon>Bacteria</taxon>
        <taxon>Bacillati</taxon>
        <taxon>Actinomycetota</taxon>
        <taxon>Coriobacteriia</taxon>
        <taxon>Coriobacteriales</taxon>
        <taxon>Coriobacteriaceae</taxon>
        <taxon>Collinsella</taxon>
    </lineage>
</organism>
<evidence type="ECO:0000313" key="2">
    <source>
        <dbReference type="Proteomes" id="UP000464211"/>
    </source>
</evidence>
<dbReference type="GeneID" id="92850153"/>
<protein>
    <recommendedName>
        <fullName evidence="3">Phage protein</fullName>
    </recommendedName>
</protein>
<gene>
    <name evidence="1" type="ORF">GXM19_06945</name>
</gene>
<dbReference type="RefSeq" id="WP_040359756.1">
    <property type="nucleotide sequence ID" value="NZ_AAVN02000009.1"/>
</dbReference>
<name>A0A858B5A0_COLAA</name>
<accession>A0A858B5A0</accession>
<reference evidence="1 2" key="1">
    <citation type="submission" date="2020-01" db="EMBL/GenBank/DDBJ databases">
        <title>Complete genome sequence of Collinsella aerofaciens JCM 10188(T).</title>
        <authorList>
            <person name="Tourlousse D.M."/>
            <person name="Sakamoto M."/>
            <person name="Miura T."/>
            <person name="Narita K."/>
            <person name="Ohashi A."/>
            <person name="Uchino Y."/>
            <person name="Yamazoe A."/>
            <person name="Kameyama K."/>
            <person name="Terauchi J."/>
            <person name="Ohkuma M."/>
            <person name="Kawasaki H."/>
            <person name="Sekiguchi Y."/>
        </authorList>
    </citation>
    <scope>NUCLEOTIDE SEQUENCE [LARGE SCALE GENOMIC DNA]</scope>
    <source>
        <strain evidence="1 2">JCM 10188</strain>
    </source>
</reference>
<dbReference type="EMBL" id="CP048433">
    <property type="protein sequence ID" value="QIA34012.1"/>
    <property type="molecule type" value="Genomic_DNA"/>
</dbReference>
<evidence type="ECO:0000313" key="1">
    <source>
        <dbReference type="EMBL" id="QIA34012.1"/>
    </source>
</evidence>
<sequence>MGLFKKKNPQDAFDPDVFTITDTILDPPRFTFLPAIYQDATRRKWAVHQRGGEPKIFDYADVLQCEIVETGNPEDVPEVSKRELAQQILINPAQATKNNAAKRNICLGMGVIVAVQTGEDEISKLEIPVTAGEVKRDSGLYRSYRNVAEQIKEAFDAMGRPEQ</sequence>
<dbReference type="AlphaFoldDB" id="A0A858B5A0"/>
<dbReference type="Proteomes" id="UP000464211">
    <property type="component" value="Chromosome"/>
</dbReference>